<evidence type="ECO:0000256" key="9">
    <source>
        <dbReference type="ARBA" id="ARBA00036421"/>
    </source>
</evidence>
<dbReference type="GO" id="GO:0006508">
    <property type="term" value="P:proteolysis"/>
    <property type="evidence" value="ECO:0007669"/>
    <property type="project" value="UniProtKB-KW"/>
</dbReference>
<dbReference type="EC" id="3.4.13.18" evidence="10"/>
<dbReference type="SUPFAM" id="SSF53187">
    <property type="entry name" value="Zn-dependent exopeptidases"/>
    <property type="match status" value="1"/>
</dbReference>
<gene>
    <name evidence="19" type="ORF">H9787_01600</name>
</gene>
<comment type="caution">
    <text evidence="19">The sequence shown here is derived from an EMBL/GenBank/DDBJ whole genome shotgun (WGS) entry which is preliminary data.</text>
</comment>
<evidence type="ECO:0000256" key="17">
    <source>
        <dbReference type="ARBA" id="ARBA00078074"/>
    </source>
</evidence>
<dbReference type="GO" id="GO:0070573">
    <property type="term" value="F:metallodipeptidase activity"/>
    <property type="evidence" value="ECO:0007669"/>
    <property type="project" value="TreeGrafter"/>
</dbReference>
<keyword evidence="4" id="KW-0479">Metal-binding</keyword>
<evidence type="ECO:0000256" key="3">
    <source>
        <dbReference type="ARBA" id="ARBA00022670"/>
    </source>
</evidence>
<accession>A0A9D2LGS7</accession>
<evidence type="ECO:0000256" key="5">
    <source>
        <dbReference type="ARBA" id="ARBA00022801"/>
    </source>
</evidence>
<keyword evidence="3" id="KW-0645">Protease</keyword>
<dbReference type="InterPro" id="IPR002933">
    <property type="entry name" value="Peptidase_M20"/>
</dbReference>
<evidence type="ECO:0000256" key="13">
    <source>
        <dbReference type="ARBA" id="ARBA00071271"/>
    </source>
</evidence>
<dbReference type="CDD" id="cd03890">
    <property type="entry name" value="M20_pepD"/>
    <property type="match status" value="1"/>
</dbReference>
<dbReference type="Gene3D" id="3.40.630.10">
    <property type="entry name" value="Zn peptidases"/>
    <property type="match status" value="2"/>
</dbReference>
<keyword evidence="8" id="KW-0170">Cobalt</keyword>
<dbReference type="NCBIfam" id="TIGR01893">
    <property type="entry name" value="aa-his-dipept"/>
    <property type="match status" value="1"/>
</dbReference>
<dbReference type="PIRSF" id="PIRSF016599">
    <property type="entry name" value="Xaa-His_dipept"/>
    <property type="match status" value="1"/>
</dbReference>
<dbReference type="FunFam" id="3.40.630.10:FF:000015">
    <property type="entry name" value="Aminoacyl-histidine dipeptidase PepD"/>
    <property type="match status" value="1"/>
</dbReference>
<keyword evidence="5" id="KW-0378">Hydrolase</keyword>
<name>A0A9D2LGS7_9FIRM</name>
<dbReference type="InterPro" id="IPR001160">
    <property type="entry name" value="Peptidase_M20C"/>
</dbReference>
<evidence type="ECO:0000256" key="2">
    <source>
        <dbReference type="ARBA" id="ARBA00001947"/>
    </source>
</evidence>
<dbReference type="Proteomes" id="UP000823824">
    <property type="component" value="Unassembled WGS sequence"/>
</dbReference>
<dbReference type="PANTHER" id="PTHR43501:SF1">
    <property type="entry name" value="CYTOSOL NON-SPECIFIC DIPEPTIDASE"/>
    <property type="match status" value="1"/>
</dbReference>
<feature type="domain" description="Peptidase M20 dimerisation" evidence="18">
    <location>
        <begin position="208"/>
        <end position="286"/>
    </location>
</feature>
<dbReference type="GO" id="GO:0046872">
    <property type="term" value="F:metal ion binding"/>
    <property type="evidence" value="ECO:0007669"/>
    <property type="project" value="UniProtKB-KW"/>
</dbReference>
<evidence type="ECO:0000256" key="7">
    <source>
        <dbReference type="ARBA" id="ARBA00023049"/>
    </source>
</evidence>
<evidence type="ECO:0000256" key="14">
    <source>
        <dbReference type="ARBA" id="ARBA00075285"/>
    </source>
</evidence>
<dbReference type="EMBL" id="DWZJ01000012">
    <property type="protein sequence ID" value="HJB12388.1"/>
    <property type="molecule type" value="Genomic_DNA"/>
</dbReference>
<evidence type="ECO:0000256" key="15">
    <source>
        <dbReference type="ARBA" id="ARBA00076004"/>
    </source>
</evidence>
<dbReference type="PRINTS" id="PR00934">
    <property type="entry name" value="XHISDIPTASE"/>
</dbReference>
<evidence type="ECO:0000256" key="8">
    <source>
        <dbReference type="ARBA" id="ARBA00023285"/>
    </source>
</evidence>
<dbReference type="FunFam" id="3.40.630.10:FF:000018">
    <property type="entry name" value="Aminoacyl-histidine dipeptidase PepD"/>
    <property type="match status" value="1"/>
</dbReference>
<comment type="cofactor">
    <cofactor evidence="2">
        <name>Zn(2+)</name>
        <dbReference type="ChEBI" id="CHEBI:29105"/>
    </cofactor>
</comment>
<dbReference type="Pfam" id="PF01546">
    <property type="entry name" value="Peptidase_M20"/>
    <property type="match status" value="1"/>
</dbReference>
<evidence type="ECO:0000313" key="19">
    <source>
        <dbReference type="EMBL" id="HJB12388.1"/>
    </source>
</evidence>
<dbReference type="InterPro" id="IPR011650">
    <property type="entry name" value="Peptidase_M20_dimer"/>
</dbReference>
<dbReference type="PANTHER" id="PTHR43501">
    <property type="entry name" value="CYTOSOL NON-SPECIFIC DIPEPTIDASE"/>
    <property type="match status" value="1"/>
</dbReference>
<evidence type="ECO:0000256" key="16">
    <source>
        <dbReference type="ARBA" id="ARBA00077688"/>
    </source>
</evidence>
<comment type="similarity">
    <text evidence="12">Belongs to the peptidase M20C family.</text>
</comment>
<reference evidence="19" key="2">
    <citation type="submission" date="2021-04" db="EMBL/GenBank/DDBJ databases">
        <authorList>
            <person name="Gilroy R."/>
        </authorList>
    </citation>
    <scope>NUCLEOTIDE SEQUENCE</scope>
    <source>
        <strain evidence="19">ChiBcec18-1249</strain>
    </source>
</reference>
<evidence type="ECO:0000256" key="10">
    <source>
        <dbReference type="ARBA" id="ARBA00038976"/>
    </source>
</evidence>
<dbReference type="Pfam" id="PF07687">
    <property type="entry name" value="M20_dimer"/>
    <property type="match status" value="1"/>
</dbReference>
<evidence type="ECO:0000313" key="20">
    <source>
        <dbReference type="Proteomes" id="UP000823824"/>
    </source>
</evidence>
<protein>
    <recommendedName>
        <fullName evidence="13">Cytosol non-specific dipeptidase</fullName>
        <ecNumber evidence="10">3.4.13.18</ecNumber>
    </recommendedName>
    <alternativeName>
        <fullName evidence="16">Aminoacyl-histidine dipeptidase</fullName>
    </alternativeName>
    <alternativeName>
        <fullName evidence="15">Beta-alanyl-histidine dipeptidase</fullName>
    </alternativeName>
    <alternativeName>
        <fullName evidence="14">Carnosinase</fullName>
    </alternativeName>
    <alternativeName>
        <fullName evidence="11">Peptidase D</fullName>
    </alternativeName>
    <alternativeName>
        <fullName evidence="17">Xaa-His dipeptidase</fullName>
    </alternativeName>
</protein>
<comment type="catalytic activity">
    <reaction evidence="9">
        <text>Hydrolysis of dipeptides, preferentially hydrophobic dipeptides including prolyl amino acids.</text>
        <dbReference type="EC" id="3.4.13.18"/>
    </reaction>
</comment>
<keyword evidence="6" id="KW-0862">Zinc</keyword>
<organism evidence="19 20">
    <name type="scientific">Candidatus Oscillibacter excrementigallinarum</name>
    <dbReference type="NCBI Taxonomy" id="2838716"/>
    <lineage>
        <taxon>Bacteria</taxon>
        <taxon>Bacillati</taxon>
        <taxon>Bacillota</taxon>
        <taxon>Clostridia</taxon>
        <taxon>Eubacteriales</taxon>
        <taxon>Oscillospiraceae</taxon>
        <taxon>Oscillibacter</taxon>
    </lineage>
</organism>
<sequence length="479" mass="51443">MRVLEQLEPQGVFRFFEELCAIPHGSRNCQAVSDWCVAFARERGLEHYQDQAGNVILIQEATPGYEAAEPIILQGHMDMVCAQDPDCAKDMAREGLDLCVEGGYVRARGTTLGGDDGIAVAMALAILDDSSIPHPRLEVVLTTEEEIGMLGAVALDVSPLRGRKLLNLDSETEGVFTVSCAGGSMVRCVLPVTRAAWDGAALEVRIGGLAGGHSGTEIHKGRANANVVLGRVLQAMGEETALRLVTAQGGSKDNAIPVGSSARVVAADETAARQAAERMAADLAREYAAADPGLRVEVTACTASETPMDKASTERAVCLLTCLPNGIQAMSMDIPGLVQTSLNLGVLTTTEDCLTATFCVRSSVGSQKEMLHRRLRALMAQLCGTAEISGDYPAWEYRPDSPLRDLMTEVFREQYGREPQIEAIHAGVECGILAGKLPGLDCVSIGPDLLEIHTPRERMDIASVQRVWRFMLEVLKRSK</sequence>
<dbReference type="AlphaFoldDB" id="A0A9D2LGS7"/>
<reference evidence="19" key="1">
    <citation type="journal article" date="2021" name="PeerJ">
        <title>Extensive microbial diversity within the chicken gut microbiome revealed by metagenomics and culture.</title>
        <authorList>
            <person name="Gilroy R."/>
            <person name="Ravi A."/>
            <person name="Getino M."/>
            <person name="Pursley I."/>
            <person name="Horton D.L."/>
            <person name="Alikhan N.F."/>
            <person name="Baker D."/>
            <person name="Gharbi K."/>
            <person name="Hall N."/>
            <person name="Watson M."/>
            <person name="Adriaenssens E.M."/>
            <person name="Foster-Nyarko E."/>
            <person name="Jarju S."/>
            <person name="Secka A."/>
            <person name="Antonio M."/>
            <person name="Oren A."/>
            <person name="Chaudhuri R.R."/>
            <person name="La Ragione R."/>
            <person name="Hildebrand F."/>
            <person name="Pallen M.J."/>
        </authorList>
    </citation>
    <scope>NUCLEOTIDE SEQUENCE</scope>
    <source>
        <strain evidence="19">ChiBcec18-1249</strain>
    </source>
</reference>
<evidence type="ECO:0000256" key="6">
    <source>
        <dbReference type="ARBA" id="ARBA00022833"/>
    </source>
</evidence>
<evidence type="ECO:0000256" key="1">
    <source>
        <dbReference type="ARBA" id="ARBA00001941"/>
    </source>
</evidence>
<evidence type="ECO:0000256" key="11">
    <source>
        <dbReference type="ARBA" id="ARBA00044252"/>
    </source>
</evidence>
<comment type="cofactor">
    <cofactor evidence="1">
        <name>Co(2+)</name>
        <dbReference type="ChEBI" id="CHEBI:48828"/>
    </cofactor>
</comment>
<evidence type="ECO:0000256" key="4">
    <source>
        <dbReference type="ARBA" id="ARBA00022723"/>
    </source>
</evidence>
<dbReference type="GO" id="GO:0005829">
    <property type="term" value="C:cytosol"/>
    <property type="evidence" value="ECO:0007669"/>
    <property type="project" value="TreeGrafter"/>
</dbReference>
<keyword evidence="7" id="KW-0482">Metalloprotease</keyword>
<evidence type="ECO:0000259" key="18">
    <source>
        <dbReference type="Pfam" id="PF07687"/>
    </source>
</evidence>
<evidence type="ECO:0000256" key="12">
    <source>
        <dbReference type="ARBA" id="ARBA00061423"/>
    </source>
</evidence>
<proteinExistence type="inferred from homology"/>